<keyword evidence="1" id="KW-0472">Membrane</keyword>
<keyword evidence="3" id="KW-1185">Reference proteome</keyword>
<dbReference type="OrthoDB" id="1164913at2"/>
<protein>
    <submittedName>
        <fullName evidence="2">Uncharacterized protein</fullName>
    </submittedName>
</protein>
<keyword evidence="1" id="KW-0812">Transmembrane</keyword>
<proteinExistence type="predicted"/>
<dbReference type="AlphaFoldDB" id="A0A095SWV5"/>
<comment type="caution">
    <text evidence="2">The sequence shown here is derived from an EMBL/GenBank/DDBJ whole genome shotgun (WGS) entry which is preliminary data.</text>
</comment>
<dbReference type="RefSeq" id="WP_035125215.1">
    <property type="nucleotide sequence ID" value="NZ_JRHH01000002.1"/>
</dbReference>
<dbReference type="eggNOG" id="ENOG50343N1">
    <property type="taxonomic scope" value="Bacteria"/>
</dbReference>
<dbReference type="STRING" id="1453498.LG45_05835"/>
<accession>A0A095SWV5</accession>
<dbReference type="Proteomes" id="UP000029554">
    <property type="component" value="Unassembled WGS sequence"/>
</dbReference>
<evidence type="ECO:0000313" key="3">
    <source>
        <dbReference type="Proteomes" id="UP000029554"/>
    </source>
</evidence>
<feature type="transmembrane region" description="Helical" evidence="1">
    <location>
        <begin position="113"/>
        <end position="130"/>
    </location>
</feature>
<name>A0A095SWV5_9FLAO</name>
<evidence type="ECO:0000256" key="1">
    <source>
        <dbReference type="SAM" id="Phobius"/>
    </source>
</evidence>
<evidence type="ECO:0000313" key="2">
    <source>
        <dbReference type="EMBL" id="KGD69151.1"/>
    </source>
</evidence>
<gene>
    <name evidence="2" type="ORF">LG45_05835</name>
</gene>
<reference evidence="2 3" key="1">
    <citation type="submission" date="2014-09" db="EMBL/GenBank/DDBJ databases">
        <title>Whole Genome Shotgun of Flavobacterium aquatile LMG 4008.</title>
        <authorList>
            <person name="Gale A.N."/>
            <person name="Pipes S.E."/>
            <person name="Newman J.D."/>
        </authorList>
    </citation>
    <scope>NUCLEOTIDE SEQUENCE [LARGE SCALE GENOMIC DNA]</scope>
    <source>
        <strain evidence="2 3">LMG 4008</strain>
    </source>
</reference>
<sequence length="131" mass="15626">MTDDFKPPIKSRSTEDLLKIVGAPKKWNPIAFKLAENELYNRKVDSKKIEQAKYLENKRDRIETSKIANESFNFFSLDPTNLFINWSEIFMFLFSWEYEKDGFLKKASIQRKYRPIILLFILVIIIYTFVS</sequence>
<dbReference type="EMBL" id="JRHH01000002">
    <property type="protein sequence ID" value="KGD69151.1"/>
    <property type="molecule type" value="Genomic_DNA"/>
</dbReference>
<organism evidence="2 3">
    <name type="scientific">Flavobacterium aquatile LMG 4008 = ATCC 11947</name>
    <dbReference type="NCBI Taxonomy" id="1453498"/>
    <lineage>
        <taxon>Bacteria</taxon>
        <taxon>Pseudomonadati</taxon>
        <taxon>Bacteroidota</taxon>
        <taxon>Flavobacteriia</taxon>
        <taxon>Flavobacteriales</taxon>
        <taxon>Flavobacteriaceae</taxon>
        <taxon>Flavobacterium</taxon>
    </lineage>
</organism>
<keyword evidence="1" id="KW-1133">Transmembrane helix</keyword>